<comment type="pathway">
    <text evidence="3">Amino-acid biosynthesis; L-leucine biosynthesis; L-leucine from 3-methyl-2-oxobutanoate: step 2/4.</text>
</comment>
<dbReference type="RefSeq" id="WP_128563000.1">
    <property type="nucleotide sequence ID" value="NZ_BPQH01000028.1"/>
</dbReference>
<dbReference type="InterPro" id="IPR033940">
    <property type="entry name" value="IPMI_Swivel"/>
</dbReference>
<dbReference type="NCBIfam" id="TIGR00171">
    <property type="entry name" value="leuD"/>
    <property type="match status" value="1"/>
</dbReference>
<evidence type="ECO:0000313" key="12">
    <source>
        <dbReference type="EMBL" id="GJD53347.1"/>
    </source>
</evidence>
<name>A0ABQ4R9F5_9HYPH</name>
<gene>
    <name evidence="12" type="primary">leuD1_3</name>
    <name evidence="12" type="ORF">OPKNFCMD_6122</name>
</gene>
<dbReference type="PANTHER" id="PTHR43345">
    <property type="entry name" value="3-ISOPROPYLMALATE DEHYDRATASE SMALL SUBUNIT 2-RELATED-RELATED"/>
    <property type="match status" value="1"/>
</dbReference>
<dbReference type="EMBL" id="BPQH01000028">
    <property type="protein sequence ID" value="GJD53347.1"/>
    <property type="molecule type" value="Genomic_DNA"/>
</dbReference>
<feature type="domain" description="Aconitase A/isopropylmalate dehydratase small subunit swivel" evidence="11">
    <location>
        <begin position="34"/>
        <end position="124"/>
    </location>
</feature>
<evidence type="ECO:0000313" key="13">
    <source>
        <dbReference type="Proteomes" id="UP001055167"/>
    </source>
</evidence>
<evidence type="ECO:0000259" key="11">
    <source>
        <dbReference type="Pfam" id="PF00694"/>
    </source>
</evidence>
<evidence type="ECO:0000256" key="6">
    <source>
        <dbReference type="ARBA" id="ARBA00011998"/>
    </source>
</evidence>
<organism evidence="12 13">
    <name type="scientific">Methylobacterium crusticola</name>
    <dbReference type="NCBI Taxonomy" id="1697972"/>
    <lineage>
        <taxon>Bacteria</taxon>
        <taxon>Pseudomonadati</taxon>
        <taxon>Pseudomonadota</taxon>
        <taxon>Alphaproteobacteria</taxon>
        <taxon>Hyphomicrobiales</taxon>
        <taxon>Methylobacteriaceae</taxon>
        <taxon>Methylobacterium</taxon>
    </lineage>
</organism>
<reference evidence="12" key="1">
    <citation type="journal article" date="2021" name="Front. Microbiol.">
        <title>Comprehensive Comparative Genomics and Phenotyping of Methylobacterium Species.</title>
        <authorList>
            <person name="Alessa O."/>
            <person name="Ogura Y."/>
            <person name="Fujitani Y."/>
            <person name="Takami H."/>
            <person name="Hayashi T."/>
            <person name="Sahin N."/>
            <person name="Tani A."/>
        </authorList>
    </citation>
    <scope>NUCLEOTIDE SEQUENCE</scope>
    <source>
        <strain evidence="12">KCTC 52305</strain>
    </source>
</reference>
<comment type="caution">
    <text evidence="12">The sequence shown here is derived from an EMBL/GenBank/DDBJ whole genome shotgun (WGS) entry which is preliminary data.</text>
</comment>
<evidence type="ECO:0000256" key="3">
    <source>
        <dbReference type="ARBA" id="ARBA00004729"/>
    </source>
</evidence>
<dbReference type="NCBIfam" id="NF002458">
    <property type="entry name" value="PRK01641.1"/>
    <property type="match status" value="1"/>
</dbReference>
<dbReference type="EC" id="4.2.1.33" evidence="6"/>
<comment type="function">
    <text evidence="2">Catalyzes the isomerization between 2-isopropylmalate and 3-isopropylmalate, via the formation of 2-isopropylmaleate.</text>
</comment>
<comment type="similarity">
    <text evidence="4">Belongs to the LeuD family. LeuD type 1 subfamily.</text>
</comment>
<keyword evidence="10" id="KW-0100">Branched-chain amino acid biosynthesis</keyword>
<dbReference type="Gene3D" id="3.20.19.10">
    <property type="entry name" value="Aconitase, domain 4"/>
    <property type="match status" value="1"/>
</dbReference>
<evidence type="ECO:0000256" key="5">
    <source>
        <dbReference type="ARBA" id="ARBA00011271"/>
    </source>
</evidence>
<proteinExistence type="inferred from homology"/>
<dbReference type="SUPFAM" id="SSF52016">
    <property type="entry name" value="LeuD/IlvD-like"/>
    <property type="match status" value="1"/>
</dbReference>
<accession>A0ABQ4R9F5</accession>
<evidence type="ECO:0000256" key="7">
    <source>
        <dbReference type="ARBA" id="ARBA00022430"/>
    </source>
</evidence>
<dbReference type="PANTHER" id="PTHR43345:SF5">
    <property type="entry name" value="3-ISOPROPYLMALATE DEHYDRATASE SMALL SUBUNIT"/>
    <property type="match status" value="1"/>
</dbReference>
<evidence type="ECO:0000256" key="9">
    <source>
        <dbReference type="ARBA" id="ARBA00023239"/>
    </source>
</evidence>
<evidence type="ECO:0000256" key="8">
    <source>
        <dbReference type="ARBA" id="ARBA00022605"/>
    </source>
</evidence>
<dbReference type="Pfam" id="PF00694">
    <property type="entry name" value="Aconitase_C"/>
    <property type="match status" value="1"/>
</dbReference>
<reference evidence="12" key="2">
    <citation type="submission" date="2021-08" db="EMBL/GenBank/DDBJ databases">
        <authorList>
            <person name="Tani A."/>
            <person name="Ola A."/>
            <person name="Ogura Y."/>
            <person name="Katsura K."/>
            <person name="Hayashi T."/>
        </authorList>
    </citation>
    <scope>NUCLEOTIDE SEQUENCE</scope>
    <source>
        <strain evidence="12">KCTC 52305</strain>
    </source>
</reference>
<comment type="subunit">
    <text evidence="5">Heterodimer of LeuC and LeuD.</text>
</comment>
<sequence>MRRFTRLEAVAAPILLENIDTDVIIRIERLVGNGIRGTLAPWCFGALRYLPDGSEDPGFVLNRPPYREAGIIIAGRNFGCGSSREGAVWSLQERGVTCVIAPSFGDIFFNNCFQNGILPVVLDEAVVSGLAREVEESQGAGRVTVDLEHCVVVSPAGRRHPFQVEARRREALLQGLDEIGATRRQAAAIEGFQARDRQRRPWVYVTGDPA</sequence>
<evidence type="ECO:0000256" key="2">
    <source>
        <dbReference type="ARBA" id="ARBA00002695"/>
    </source>
</evidence>
<dbReference type="InterPro" id="IPR050075">
    <property type="entry name" value="LeuD"/>
</dbReference>
<keyword evidence="13" id="KW-1185">Reference proteome</keyword>
<protein>
    <recommendedName>
        <fullName evidence="6">3-isopropylmalate dehydratase</fullName>
        <ecNumber evidence="6">4.2.1.33</ecNumber>
    </recommendedName>
</protein>
<comment type="catalytic activity">
    <reaction evidence="1">
        <text>(2R,3S)-3-isopropylmalate = (2S)-2-isopropylmalate</text>
        <dbReference type="Rhea" id="RHEA:32287"/>
        <dbReference type="ChEBI" id="CHEBI:1178"/>
        <dbReference type="ChEBI" id="CHEBI:35121"/>
        <dbReference type="EC" id="4.2.1.33"/>
    </reaction>
</comment>
<keyword evidence="8" id="KW-0028">Amino-acid biosynthesis</keyword>
<evidence type="ECO:0000256" key="4">
    <source>
        <dbReference type="ARBA" id="ARBA00009845"/>
    </source>
</evidence>
<dbReference type="Proteomes" id="UP001055167">
    <property type="component" value="Unassembled WGS sequence"/>
</dbReference>
<evidence type="ECO:0000256" key="10">
    <source>
        <dbReference type="ARBA" id="ARBA00023304"/>
    </source>
</evidence>
<dbReference type="CDD" id="cd01577">
    <property type="entry name" value="IPMI_Swivel"/>
    <property type="match status" value="1"/>
</dbReference>
<dbReference type="InterPro" id="IPR004431">
    <property type="entry name" value="3-IsopropMal_deHydase_ssu"/>
</dbReference>
<evidence type="ECO:0000256" key="1">
    <source>
        <dbReference type="ARBA" id="ARBA00000491"/>
    </source>
</evidence>
<keyword evidence="7" id="KW-0432">Leucine biosynthesis</keyword>
<dbReference type="InterPro" id="IPR000573">
    <property type="entry name" value="AconitaseA/IPMdHydase_ssu_swvl"/>
</dbReference>
<keyword evidence="9" id="KW-0456">Lyase</keyword>
<dbReference type="InterPro" id="IPR015928">
    <property type="entry name" value="Aconitase/3IPM_dehydase_swvl"/>
</dbReference>